<dbReference type="PANTHER" id="PTHR43861">
    <property type="entry name" value="TRANS-ACONITATE 2-METHYLTRANSFERASE-RELATED"/>
    <property type="match status" value="1"/>
</dbReference>
<dbReference type="AlphaFoldDB" id="A0A081BDQ5"/>
<dbReference type="eggNOG" id="COG2227">
    <property type="taxonomic scope" value="Bacteria"/>
</dbReference>
<keyword evidence="2" id="KW-1185">Reference proteome</keyword>
<gene>
    <name evidence="1" type="ORF">M2A_2672</name>
</gene>
<dbReference type="SUPFAM" id="SSF53335">
    <property type="entry name" value="S-adenosyl-L-methionine-dependent methyltransferases"/>
    <property type="match status" value="1"/>
</dbReference>
<dbReference type="Proteomes" id="UP000028702">
    <property type="component" value="Unassembled WGS sequence"/>
</dbReference>
<organism evidence="1 2">
    <name type="scientific">Tepidicaulis marinus</name>
    <dbReference type="NCBI Taxonomy" id="1333998"/>
    <lineage>
        <taxon>Bacteria</taxon>
        <taxon>Pseudomonadati</taxon>
        <taxon>Pseudomonadota</taxon>
        <taxon>Alphaproteobacteria</taxon>
        <taxon>Hyphomicrobiales</taxon>
        <taxon>Parvibaculaceae</taxon>
        <taxon>Tepidicaulis</taxon>
    </lineage>
</organism>
<reference evidence="1 2" key="1">
    <citation type="submission" date="2014-07" db="EMBL/GenBank/DDBJ databases">
        <title>Tepidicaulis marinum gen. nov., sp. nov., a novel marine bacterium denitrifying nitrate to nitrous oxide strictly under microaerobic conditions.</title>
        <authorList>
            <person name="Takeuchi M."/>
            <person name="Yamagishi T."/>
            <person name="Kamagata Y."/>
            <person name="Oshima K."/>
            <person name="Hattori M."/>
            <person name="Katayama T."/>
            <person name="Hanada S."/>
            <person name="Tamaki H."/>
            <person name="Marumo K."/>
            <person name="Maeda H."/>
            <person name="Nedachi M."/>
            <person name="Iwasaki W."/>
            <person name="Suwa Y."/>
            <person name="Sakata S."/>
        </authorList>
    </citation>
    <scope>NUCLEOTIDE SEQUENCE [LARGE SCALE GENOMIC DNA]</scope>
    <source>
        <strain evidence="1 2">MA2</strain>
    </source>
</reference>
<dbReference type="PANTHER" id="PTHR43861:SF6">
    <property type="entry name" value="METHYLTRANSFERASE TYPE 11"/>
    <property type="match status" value="1"/>
</dbReference>
<name>A0A081BDQ5_9HYPH</name>
<dbReference type="CDD" id="cd02440">
    <property type="entry name" value="AdoMet_MTases"/>
    <property type="match status" value="1"/>
</dbReference>
<evidence type="ECO:0000313" key="1">
    <source>
        <dbReference type="EMBL" id="GAK46173.1"/>
    </source>
</evidence>
<comment type="caution">
    <text evidence="1">The sequence shown here is derived from an EMBL/GenBank/DDBJ whole genome shotgun (WGS) entry which is preliminary data.</text>
</comment>
<sequence length="238" mass="26824">MSIIDIGCGNGYAVSQFLPSEGDEYLGVDMHKESIQWAKDHYEHKNIRFECCQSEDLKPDRLYDVVVFSDVLEHVKEPAILLEKSRDLIRSDGLLLISIPNGHGPFELESAFAKTLVGRWVLAAVDFIAALLDKTVLKGVWTREIEKDPPNLPYNIDAGHIQFFRLSDISAMLDRNGFAVHSVQNLSFLSGPYSSYIFAPFKAMVRWNVKVASRLPFKFASAWVLLARKKADRDGMGC</sequence>
<dbReference type="Gene3D" id="3.40.50.150">
    <property type="entry name" value="Vaccinia Virus protein VP39"/>
    <property type="match status" value="1"/>
</dbReference>
<dbReference type="Pfam" id="PF13489">
    <property type="entry name" value="Methyltransf_23"/>
    <property type="match status" value="1"/>
</dbReference>
<dbReference type="EMBL" id="BBIO01000015">
    <property type="protein sequence ID" value="GAK46173.1"/>
    <property type="molecule type" value="Genomic_DNA"/>
</dbReference>
<dbReference type="STRING" id="1333998.M2A_2672"/>
<accession>A0A081BDQ5</accession>
<proteinExistence type="predicted"/>
<dbReference type="InterPro" id="IPR029063">
    <property type="entry name" value="SAM-dependent_MTases_sf"/>
</dbReference>
<evidence type="ECO:0000313" key="2">
    <source>
        <dbReference type="Proteomes" id="UP000028702"/>
    </source>
</evidence>
<protein>
    <submittedName>
        <fullName evidence="1">Conserved protein</fullName>
    </submittedName>
</protein>